<evidence type="ECO:0000313" key="3">
    <source>
        <dbReference type="Proteomes" id="UP000483018"/>
    </source>
</evidence>
<dbReference type="Proteomes" id="UP000483018">
    <property type="component" value="Unassembled WGS sequence"/>
</dbReference>
<sequence length="137" mass="15410">MAKTRYRLVPVEKDIDVNKQDLLDIDVNQLKNNNKQIDIEEEYEADETSQGNKQYNKQINYNLMKQYSKINSEADAESDSEADAKQSQKSDADAKQSQKVDTDAIAYSEAIAAALSEISIALNKINAFLSSIEVDKE</sequence>
<feature type="region of interest" description="Disordered" evidence="1">
    <location>
        <begin position="70"/>
        <end position="100"/>
    </location>
</feature>
<dbReference type="AlphaFoldDB" id="A0A7C8HDA1"/>
<feature type="compositionally biased region" description="Basic and acidic residues" evidence="1">
    <location>
        <begin position="82"/>
        <end position="100"/>
    </location>
</feature>
<gene>
    <name evidence="2" type="ORF">GND95_12860</name>
</gene>
<protein>
    <submittedName>
        <fullName evidence="2">Uncharacterized protein</fullName>
    </submittedName>
</protein>
<keyword evidence="3" id="KW-1185">Reference proteome</keyword>
<name>A0A7C8HDA1_9FIRM</name>
<dbReference type="RefSeq" id="WP_158741554.1">
    <property type="nucleotide sequence ID" value="NZ_JAFBEP010000018.1"/>
</dbReference>
<dbReference type="EMBL" id="WSLF01000016">
    <property type="protein sequence ID" value="KAE9629821.1"/>
    <property type="molecule type" value="Genomic_DNA"/>
</dbReference>
<evidence type="ECO:0000256" key="1">
    <source>
        <dbReference type="SAM" id="MobiDB-lite"/>
    </source>
</evidence>
<proteinExistence type="predicted"/>
<evidence type="ECO:0000313" key="2">
    <source>
        <dbReference type="EMBL" id="KAE9629821.1"/>
    </source>
</evidence>
<accession>A0A7C8HDA1</accession>
<organism evidence="2 3">
    <name type="scientific">Defluviitalea raffinosedens</name>
    <dbReference type="NCBI Taxonomy" id="1450156"/>
    <lineage>
        <taxon>Bacteria</taxon>
        <taxon>Bacillati</taxon>
        <taxon>Bacillota</taxon>
        <taxon>Clostridia</taxon>
        <taxon>Lachnospirales</taxon>
        <taxon>Defluviitaleaceae</taxon>
        <taxon>Defluviitalea</taxon>
    </lineage>
</organism>
<comment type="caution">
    <text evidence="2">The sequence shown here is derived from an EMBL/GenBank/DDBJ whole genome shotgun (WGS) entry which is preliminary data.</text>
</comment>
<reference evidence="2 3" key="1">
    <citation type="submission" date="2019-12" db="EMBL/GenBank/DDBJ databases">
        <title>Defluviitalea raffinosedens, isolated from a biogas fermenter, genome sequencing and characterization.</title>
        <authorList>
            <person name="Rettenmaier R."/>
            <person name="Schneider M."/>
            <person name="Neuhaus K."/>
            <person name="Liebl W."/>
            <person name="Zverlov V."/>
        </authorList>
    </citation>
    <scope>NUCLEOTIDE SEQUENCE [LARGE SCALE GENOMIC DNA]</scope>
    <source>
        <strain evidence="2 3">249c-K6</strain>
    </source>
</reference>